<keyword evidence="3" id="KW-0460">Magnesium</keyword>
<keyword evidence="2" id="KW-0479">Metal-binding</keyword>
<dbReference type="InterPro" id="IPR033749">
    <property type="entry name" value="Polyprenyl_synt_CS"/>
</dbReference>
<name>A0ABQ8NLC5_PYRGI</name>
<dbReference type="PANTHER" id="PTHR12001:SF72">
    <property type="entry name" value="THIJ_PFPI FAMILY PROTEIN (AFU_ORTHOLOGUE AFUA_3G01210)-RELATED"/>
    <property type="match status" value="1"/>
</dbReference>
<dbReference type="InterPro" id="IPR000092">
    <property type="entry name" value="Polyprenyl_synt"/>
</dbReference>
<comment type="caution">
    <text evidence="6">The sequence shown here is derived from an EMBL/GenBank/DDBJ whole genome shotgun (WGS) entry which is preliminary data.</text>
</comment>
<feature type="region of interest" description="Disordered" evidence="5">
    <location>
        <begin position="19"/>
        <end position="42"/>
    </location>
</feature>
<dbReference type="InterPro" id="IPR008949">
    <property type="entry name" value="Isoprenoid_synthase_dom_sf"/>
</dbReference>
<dbReference type="SFLD" id="SFLDS00005">
    <property type="entry name" value="Isoprenoid_Synthase_Type_I"/>
    <property type="match status" value="1"/>
</dbReference>
<evidence type="ECO:0000256" key="5">
    <source>
        <dbReference type="SAM" id="MobiDB-lite"/>
    </source>
</evidence>
<proteinExistence type="inferred from homology"/>
<evidence type="ECO:0000256" key="2">
    <source>
        <dbReference type="ARBA" id="ARBA00022723"/>
    </source>
</evidence>
<evidence type="ECO:0000313" key="7">
    <source>
        <dbReference type="Proteomes" id="UP001059893"/>
    </source>
</evidence>
<protein>
    <submittedName>
        <fullName evidence="6">Uncharacterized protein</fullName>
    </submittedName>
</protein>
<dbReference type="SUPFAM" id="SSF48576">
    <property type="entry name" value="Terpenoid synthases"/>
    <property type="match status" value="1"/>
</dbReference>
<dbReference type="EMBL" id="JABSND010000082">
    <property type="protein sequence ID" value="KAI6298780.1"/>
    <property type="molecule type" value="Genomic_DNA"/>
</dbReference>
<evidence type="ECO:0000313" key="6">
    <source>
        <dbReference type="EMBL" id="KAI6298780.1"/>
    </source>
</evidence>
<reference evidence="6" key="1">
    <citation type="submission" date="2021-01" db="EMBL/GenBank/DDBJ databases">
        <title>Deciphering the adaptive evolutionary patterns associated with biogeogrpahic diversity in the finger millet blast pathogen Magnaporthe oryzae in Eastern Africa.</title>
        <authorList>
            <person name="Onyema G."/>
            <person name="Shittu T.A."/>
            <person name="Dodsworth S."/>
            <person name="Devilliers S."/>
            <person name="Muthumeenakshi S."/>
            <person name="Sreenivasaprasad S."/>
        </authorList>
    </citation>
    <scope>NUCLEOTIDE SEQUENCE</scope>
    <source>
        <strain evidence="6">D15/s37</strain>
    </source>
</reference>
<accession>A0ABQ8NLC5</accession>
<evidence type="ECO:0000256" key="3">
    <source>
        <dbReference type="ARBA" id="ARBA00022842"/>
    </source>
</evidence>
<evidence type="ECO:0000256" key="4">
    <source>
        <dbReference type="RuleBase" id="RU004466"/>
    </source>
</evidence>
<organism evidence="6 7">
    <name type="scientific">Pyricularia grisea</name>
    <name type="common">Crabgrass-specific blast fungus</name>
    <name type="synonym">Magnaporthe grisea</name>
    <dbReference type="NCBI Taxonomy" id="148305"/>
    <lineage>
        <taxon>Eukaryota</taxon>
        <taxon>Fungi</taxon>
        <taxon>Dikarya</taxon>
        <taxon>Ascomycota</taxon>
        <taxon>Pezizomycotina</taxon>
        <taxon>Sordariomycetes</taxon>
        <taxon>Sordariomycetidae</taxon>
        <taxon>Magnaporthales</taxon>
        <taxon>Pyriculariaceae</taxon>
        <taxon>Pyricularia</taxon>
    </lineage>
</organism>
<dbReference type="PROSITE" id="PS00444">
    <property type="entry name" value="POLYPRENYL_SYNTHASE_2"/>
    <property type="match status" value="1"/>
</dbReference>
<gene>
    <name evidence="6" type="ORF">MCOR33_005165</name>
</gene>
<dbReference type="Proteomes" id="UP001059893">
    <property type="component" value="Unassembled WGS sequence"/>
</dbReference>
<keyword evidence="1 4" id="KW-0808">Transferase</keyword>
<dbReference type="Pfam" id="PF00348">
    <property type="entry name" value="polyprenyl_synt"/>
    <property type="match status" value="1"/>
</dbReference>
<keyword evidence="7" id="KW-1185">Reference proteome</keyword>
<evidence type="ECO:0000256" key="1">
    <source>
        <dbReference type="ARBA" id="ARBA00022679"/>
    </source>
</evidence>
<sequence length="387" mass="42798">MSTVTEPYMACPIDTHEAYSSPLARDESPSSEHGSWSSAKTFGSDCASEITQASTTDGHEQEYNDITKHLPSVSVPKEVLHVDFTGCSLTPVMTPFNYVSSLPSKGVREQAIMALNDWLDTTPESIQLVTTLVADVHNMSLMLDDVEDNSPLRRAAPSTHNVFGMPQTVNSATYMIIDIIGRASKLENPRILPVVIDEMKNLVAGQGLDLYWTYALSPPTVQEYLDMVDGKTGGLFRMISRLLVACQRTPQESPDLNKLMTLLGRYFQIRDDYMNLVSHQYTDSKGTCEDLDEGKYSYVMIHALENAQPNTRRTLQALLQQRKSTGSAGPGQKDLFLQLFWEAGSLEHTAALLRSLGVAIAAEVGQVEQATGRTNMGFRKLLEKLKV</sequence>
<comment type="similarity">
    <text evidence="4">Belongs to the FPP/GGPP synthase family.</text>
</comment>
<dbReference type="PANTHER" id="PTHR12001">
    <property type="entry name" value="GERANYLGERANYL PYROPHOSPHATE SYNTHASE"/>
    <property type="match status" value="1"/>
</dbReference>
<dbReference type="Gene3D" id="1.10.600.10">
    <property type="entry name" value="Farnesyl Diphosphate Synthase"/>
    <property type="match status" value="1"/>
</dbReference>